<reference evidence="2" key="1">
    <citation type="submission" date="2021-01" db="EMBL/GenBank/DDBJ databases">
        <title>Ramlibacter sp. strain AW1 16S ribosomal RNA gene Genome sequencing and assembly.</title>
        <authorList>
            <person name="Kang M."/>
        </authorList>
    </citation>
    <scope>NUCLEOTIDE SEQUENCE</scope>
    <source>
        <strain evidence="2">AW1</strain>
    </source>
</reference>
<protein>
    <submittedName>
        <fullName evidence="2">Uncharacterized protein</fullName>
    </submittedName>
</protein>
<dbReference type="RefSeq" id="WP_201683914.1">
    <property type="nucleotide sequence ID" value="NZ_JAEQNA010000003.1"/>
</dbReference>
<keyword evidence="3" id="KW-1185">Reference proteome</keyword>
<gene>
    <name evidence="2" type="ORF">JI739_10850</name>
</gene>
<accession>A0A936ZP18</accession>
<feature type="region of interest" description="Disordered" evidence="1">
    <location>
        <begin position="468"/>
        <end position="517"/>
    </location>
</feature>
<evidence type="ECO:0000313" key="2">
    <source>
        <dbReference type="EMBL" id="MBL0420843.1"/>
    </source>
</evidence>
<name>A0A936ZP18_9BURK</name>
<dbReference type="Proteomes" id="UP000613011">
    <property type="component" value="Unassembled WGS sequence"/>
</dbReference>
<feature type="compositionally biased region" description="Polar residues" evidence="1">
    <location>
        <begin position="20"/>
        <end position="32"/>
    </location>
</feature>
<dbReference type="EMBL" id="JAEQNA010000003">
    <property type="protein sequence ID" value="MBL0420843.1"/>
    <property type="molecule type" value="Genomic_DNA"/>
</dbReference>
<proteinExistence type="predicted"/>
<evidence type="ECO:0000256" key="1">
    <source>
        <dbReference type="SAM" id="MobiDB-lite"/>
    </source>
</evidence>
<evidence type="ECO:0000313" key="3">
    <source>
        <dbReference type="Proteomes" id="UP000613011"/>
    </source>
</evidence>
<comment type="caution">
    <text evidence="2">The sequence shown here is derived from an EMBL/GenBank/DDBJ whole genome shotgun (WGS) entry which is preliminary data.</text>
</comment>
<feature type="compositionally biased region" description="Polar residues" evidence="1">
    <location>
        <begin position="57"/>
        <end position="66"/>
    </location>
</feature>
<organism evidence="2 3">
    <name type="scientific">Ramlibacter aurantiacus</name>
    <dbReference type="NCBI Taxonomy" id="2801330"/>
    <lineage>
        <taxon>Bacteria</taxon>
        <taxon>Pseudomonadati</taxon>
        <taxon>Pseudomonadota</taxon>
        <taxon>Betaproteobacteria</taxon>
        <taxon>Burkholderiales</taxon>
        <taxon>Comamonadaceae</taxon>
        <taxon>Ramlibacter</taxon>
    </lineage>
</organism>
<dbReference type="AlphaFoldDB" id="A0A936ZP18"/>
<sequence length="632" mass="67226">MDRLASWFKSGPRPSEGAVASNSHQPAGNKSMSAWFRGVTHAPNQAAPGKSGLPPDNGSTPPNSTSLKDRLTGAAAKPAVATQHFTDTFARYQASYQQDPAAAVHAAFDDPLEDQPIAWAAFADRIRTQGGADPEGEIARLRSAVMQNYSGDERFTDLCQLGNLLTSMLDHQDGTSLAYRMVSDQRNIHLDSIVALQAHIKGTTGPEGLHGGRLGDWALPAKPSVFDPIGIPDAAKTHEFRAQIKAQARAPADILATHKSAATQGLALAAQAYKLKAADRPASELQALKQHAFESYKSRYEISEPKDLARLEHGLDELMSSQHPPRGFARLAGPSLNTYSIAAFERDMRPIFQAQSDAELSLRSQLREAVPDSGVPSQEEFKSLIGRLDTQDPDTYYSRALTLCAALGASSHPDQKADDGTALGMSEDRLNGLMEAISAHMSGPENASKKAALLSAVSMTLDDSVGAATQDRLRSELTRAESAAPTTDPRATPPQAPSAAPDTRRAGTKGSPAEDRKVIEHWRDIQLPSHAGGPFAANVLRQLRQESPRTAALALWTLSQRFSSEGAAGMDSPRRLFRDALVEALAGTPAANAGISKLVDSSAAKAPDMTVIDETATFLSGLGWGATPSVGS</sequence>
<feature type="region of interest" description="Disordered" evidence="1">
    <location>
        <begin position="1"/>
        <end position="75"/>
    </location>
</feature>